<dbReference type="PANTHER" id="PTHR35008:SF8">
    <property type="entry name" value="ALCOHOL DEHYDROGENASE CYTOCHROME C SUBUNIT"/>
    <property type="match status" value="1"/>
</dbReference>
<dbReference type="InterPro" id="IPR036909">
    <property type="entry name" value="Cyt_c-like_dom_sf"/>
</dbReference>
<dbReference type="STRING" id="1003.SAMN04488541_104029"/>
<name>A0A1I2J2X2_9BACT</name>
<dbReference type="GO" id="GO:0009055">
    <property type="term" value="F:electron transfer activity"/>
    <property type="evidence" value="ECO:0007669"/>
    <property type="project" value="InterPro"/>
</dbReference>
<reference evidence="7 8" key="1">
    <citation type="submission" date="2016-10" db="EMBL/GenBank/DDBJ databases">
        <authorList>
            <person name="de Groot N.N."/>
        </authorList>
    </citation>
    <scope>NUCLEOTIDE SEQUENCE [LARGE SCALE GENOMIC DNA]</scope>
    <source>
        <strain>GEY</strain>
        <strain evidence="8">DSM 9560</strain>
    </source>
</reference>
<evidence type="ECO:0000259" key="6">
    <source>
        <dbReference type="PROSITE" id="PS51007"/>
    </source>
</evidence>
<accession>A0A1I2J2X2</accession>
<evidence type="ECO:0000256" key="2">
    <source>
        <dbReference type="ARBA" id="ARBA00022723"/>
    </source>
</evidence>
<keyword evidence="2 4" id="KW-0479">Metal-binding</keyword>
<dbReference type="PANTHER" id="PTHR35008">
    <property type="entry name" value="BLL4482 PROTEIN-RELATED"/>
    <property type="match status" value="1"/>
</dbReference>
<evidence type="ECO:0000313" key="8">
    <source>
        <dbReference type="Proteomes" id="UP000199513"/>
    </source>
</evidence>
<keyword evidence="1 4" id="KW-0349">Heme</keyword>
<protein>
    <submittedName>
        <fullName evidence="7">Cytochrome C oxidase, cbb3-type, subunit III</fullName>
    </submittedName>
</protein>
<gene>
    <name evidence="7" type="ORF">SAMN04488541_104029</name>
</gene>
<dbReference type="InterPro" id="IPR051459">
    <property type="entry name" value="Cytochrome_c-type_DH"/>
</dbReference>
<proteinExistence type="predicted"/>
<organism evidence="7 8">
    <name type="scientific">Thermoflexibacter ruber</name>
    <dbReference type="NCBI Taxonomy" id="1003"/>
    <lineage>
        <taxon>Bacteria</taxon>
        <taxon>Pseudomonadati</taxon>
        <taxon>Bacteroidota</taxon>
        <taxon>Cytophagia</taxon>
        <taxon>Cytophagales</taxon>
        <taxon>Thermoflexibacteraceae</taxon>
        <taxon>Thermoflexibacter</taxon>
    </lineage>
</organism>
<feature type="region of interest" description="Disordered" evidence="5">
    <location>
        <begin position="22"/>
        <end position="53"/>
    </location>
</feature>
<evidence type="ECO:0000256" key="4">
    <source>
        <dbReference type="PROSITE-ProRule" id="PRU00433"/>
    </source>
</evidence>
<dbReference type="GO" id="GO:0020037">
    <property type="term" value="F:heme binding"/>
    <property type="evidence" value="ECO:0007669"/>
    <property type="project" value="InterPro"/>
</dbReference>
<dbReference type="Pfam" id="PF00034">
    <property type="entry name" value="Cytochrom_C"/>
    <property type="match status" value="1"/>
</dbReference>
<dbReference type="PROSITE" id="PS51007">
    <property type="entry name" value="CYTC"/>
    <property type="match status" value="1"/>
</dbReference>
<evidence type="ECO:0000256" key="1">
    <source>
        <dbReference type="ARBA" id="ARBA00022617"/>
    </source>
</evidence>
<dbReference type="AlphaFoldDB" id="A0A1I2J2X2"/>
<feature type="compositionally biased region" description="Basic and acidic residues" evidence="5">
    <location>
        <begin position="22"/>
        <end position="43"/>
    </location>
</feature>
<dbReference type="Gene3D" id="1.10.760.10">
    <property type="entry name" value="Cytochrome c-like domain"/>
    <property type="match status" value="1"/>
</dbReference>
<sequence>MTFLLGIAMSCILVACGGGEQTTEKQETAKTEEVKVEETKKEQTTPSDNTATATVADLPGKGIYTTYCSVCHQADGKGVPNMNPPLVNKEWVGGDKTRLIKVVLNGLNEPITVNGEKYQGVMASHDFLTDKQIANVLTFIRKSFGNDYEAITEEEVAEVRKNNKK</sequence>
<dbReference type="EMBL" id="FONY01000040">
    <property type="protein sequence ID" value="SFF48378.1"/>
    <property type="molecule type" value="Genomic_DNA"/>
</dbReference>
<keyword evidence="3 4" id="KW-0408">Iron</keyword>
<dbReference type="InterPro" id="IPR009056">
    <property type="entry name" value="Cyt_c-like_dom"/>
</dbReference>
<dbReference type="Proteomes" id="UP000199513">
    <property type="component" value="Unassembled WGS sequence"/>
</dbReference>
<evidence type="ECO:0000256" key="5">
    <source>
        <dbReference type="SAM" id="MobiDB-lite"/>
    </source>
</evidence>
<keyword evidence="8" id="KW-1185">Reference proteome</keyword>
<evidence type="ECO:0000256" key="3">
    <source>
        <dbReference type="ARBA" id="ARBA00023004"/>
    </source>
</evidence>
<dbReference type="GO" id="GO:0046872">
    <property type="term" value="F:metal ion binding"/>
    <property type="evidence" value="ECO:0007669"/>
    <property type="project" value="UniProtKB-KW"/>
</dbReference>
<evidence type="ECO:0000313" key="7">
    <source>
        <dbReference type="EMBL" id="SFF48378.1"/>
    </source>
</evidence>
<dbReference type="SUPFAM" id="SSF46626">
    <property type="entry name" value="Cytochrome c"/>
    <property type="match status" value="1"/>
</dbReference>
<feature type="domain" description="Cytochrome c" evidence="6">
    <location>
        <begin position="55"/>
        <end position="144"/>
    </location>
</feature>